<dbReference type="Gene3D" id="1.10.10.60">
    <property type="entry name" value="Homeodomain-like"/>
    <property type="match status" value="2"/>
</dbReference>
<evidence type="ECO:0000313" key="6">
    <source>
        <dbReference type="EMBL" id="MCY6957645.1"/>
    </source>
</evidence>
<reference evidence="6" key="1">
    <citation type="submission" date="2022-12" db="EMBL/GenBank/DDBJ databases">
        <title>Clostridium sp. nov., isolated from industrial wastewater.</title>
        <authorList>
            <person name="Jiayan W."/>
        </authorList>
    </citation>
    <scope>NUCLEOTIDE SEQUENCE</scope>
    <source>
        <strain evidence="6">ZC22-4</strain>
    </source>
</reference>
<dbReference type="EMBL" id="JAPQFJ010000002">
    <property type="protein sequence ID" value="MCY6957645.1"/>
    <property type="molecule type" value="Genomic_DNA"/>
</dbReference>
<dbReference type="InterPro" id="IPR014710">
    <property type="entry name" value="RmlC-like_jellyroll"/>
</dbReference>
<organism evidence="6 7">
    <name type="scientific">Clostridium brassicae</name>
    <dbReference type="NCBI Taxonomy" id="2999072"/>
    <lineage>
        <taxon>Bacteria</taxon>
        <taxon>Bacillati</taxon>
        <taxon>Bacillota</taxon>
        <taxon>Clostridia</taxon>
        <taxon>Eubacteriales</taxon>
        <taxon>Clostridiaceae</taxon>
        <taxon>Clostridium</taxon>
    </lineage>
</organism>
<keyword evidence="4" id="KW-0812">Transmembrane</keyword>
<protein>
    <submittedName>
        <fullName evidence="6">AraC family transcriptional regulator</fullName>
    </submittedName>
</protein>
<dbReference type="Gene3D" id="2.60.120.10">
    <property type="entry name" value="Jelly Rolls"/>
    <property type="match status" value="1"/>
</dbReference>
<evidence type="ECO:0000256" key="2">
    <source>
        <dbReference type="ARBA" id="ARBA00023125"/>
    </source>
</evidence>
<dbReference type="PANTHER" id="PTHR43280">
    <property type="entry name" value="ARAC-FAMILY TRANSCRIPTIONAL REGULATOR"/>
    <property type="match status" value="1"/>
</dbReference>
<evidence type="ECO:0000256" key="3">
    <source>
        <dbReference type="ARBA" id="ARBA00023163"/>
    </source>
</evidence>
<dbReference type="SUPFAM" id="SSF51182">
    <property type="entry name" value="RmlC-like cupins"/>
    <property type="match status" value="1"/>
</dbReference>
<evidence type="ECO:0000256" key="1">
    <source>
        <dbReference type="ARBA" id="ARBA00023015"/>
    </source>
</evidence>
<comment type="caution">
    <text evidence="6">The sequence shown here is derived from an EMBL/GenBank/DDBJ whole genome shotgun (WGS) entry which is preliminary data.</text>
</comment>
<dbReference type="SUPFAM" id="SSF46689">
    <property type="entry name" value="Homeodomain-like"/>
    <property type="match status" value="2"/>
</dbReference>
<evidence type="ECO:0000313" key="7">
    <source>
        <dbReference type="Proteomes" id="UP001144612"/>
    </source>
</evidence>
<feature type="domain" description="HTH araC/xylS-type" evidence="5">
    <location>
        <begin position="179"/>
        <end position="277"/>
    </location>
</feature>
<dbReference type="RefSeq" id="WP_268060008.1">
    <property type="nucleotide sequence ID" value="NZ_JAPQFJ010000002.1"/>
</dbReference>
<gene>
    <name evidence="6" type="ORF">OW729_03365</name>
</gene>
<proteinExistence type="predicted"/>
<dbReference type="Proteomes" id="UP001144612">
    <property type="component" value="Unassembled WGS sequence"/>
</dbReference>
<keyword evidence="4" id="KW-1133">Transmembrane helix</keyword>
<dbReference type="InterPro" id="IPR018060">
    <property type="entry name" value="HTH_AraC"/>
</dbReference>
<name>A0ABT4D5S7_9CLOT</name>
<keyword evidence="3" id="KW-0804">Transcription</keyword>
<keyword evidence="1" id="KW-0805">Transcription regulation</keyword>
<evidence type="ECO:0000259" key="5">
    <source>
        <dbReference type="PROSITE" id="PS01124"/>
    </source>
</evidence>
<feature type="transmembrane region" description="Helical" evidence="4">
    <location>
        <begin position="140"/>
        <end position="161"/>
    </location>
</feature>
<dbReference type="Pfam" id="PF07883">
    <property type="entry name" value="Cupin_2"/>
    <property type="match status" value="1"/>
</dbReference>
<keyword evidence="4" id="KW-0472">Membrane</keyword>
<dbReference type="InterPro" id="IPR011051">
    <property type="entry name" value="RmlC_Cupin_sf"/>
</dbReference>
<dbReference type="InterPro" id="IPR009057">
    <property type="entry name" value="Homeodomain-like_sf"/>
</dbReference>
<dbReference type="PANTHER" id="PTHR43280:SF34">
    <property type="entry name" value="ARAC-FAMILY TRANSCRIPTIONAL REGULATOR"/>
    <property type="match status" value="1"/>
</dbReference>
<evidence type="ECO:0000256" key="4">
    <source>
        <dbReference type="SAM" id="Phobius"/>
    </source>
</evidence>
<dbReference type="InterPro" id="IPR013096">
    <property type="entry name" value="Cupin_2"/>
</dbReference>
<keyword evidence="7" id="KW-1185">Reference proteome</keyword>
<dbReference type="SMART" id="SM00342">
    <property type="entry name" value="HTH_ARAC"/>
    <property type="match status" value="1"/>
</dbReference>
<accession>A0ABT4D5S7</accession>
<dbReference type="PROSITE" id="PS01124">
    <property type="entry name" value="HTH_ARAC_FAMILY_2"/>
    <property type="match status" value="1"/>
</dbReference>
<dbReference type="Pfam" id="PF12833">
    <property type="entry name" value="HTH_18"/>
    <property type="match status" value="1"/>
</dbReference>
<keyword evidence="2" id="KW-0238">DNA-binding</keyword>
<sequence length="281" mass="33906">MKTYRHEFIKTNDIIDIKLTFNIDPGSVVTKHFHDWIQIIYILSGSLEFFDNNKALYLEENDFVVVNPMSIHSTRNIKGNTAILLQIPVSFLKKFVPDVRKYRFKVDTKSEDKCVQKKLMHIRTILKDLFSAYEFKTEGYVFLCYSLVFELIYILIHSFSYKIDEAALLKSEKNQLRMHTIMEYVNEHYKENMTLSEIAEVVHLNKIYFSRFFKQQTGITFLEYLNTVRIEHVYRDLINTDYPIKEILEKHRFYNYKLFMRMFKHTYGCTPRELRKKYNKN</sequence>